<dbReference type="EMBL" id="LK052892">
    <property type="protein sequence ID" value="CDR41331.1"/>
    <property type="molecule type" value="Genomic_DNA"/>
</dbReference>
<dbReference type="GO" id="GO:0015171">
    <property type="term" value="F:amino acid transmembrane transporter activity"/>
    <property type="evidence" value="ECO:0007669"/>
    <property type="project" value="TreeGrafter"/>
</dbReference>
<feature type="transmembrane region" description="Helical" evidence="5">
    <location>
        <begin position="299"/>
        <end position="316"/>
    </location>
</feature>
<evidence type="ECO:0000313" key="7">
    <source>
        <dbReference type="EMBL" id="CDR41331.1"/>
    </source>
</evidence>
<feature type="domain" description="Amino acid permease/ SLC12A" evidence="6">
    <location>
        <begin position="78"/>
        <end position="525"/>
    </location>
</feature>
<proteinExistence type="predicted"/>
<dbReference type="InterPro" id="IPR004841">
    <property type="entry name" value="AA-permease/SLC12A_dom"/>
</dbReference>
<feature type="transmembrane region" description="Helical" evidence="5">
    <location>
        <begin position="496"/>
        <end position="517"/>
    </location>
</feature>
<feature type="transmembrane region" description="Helical" evidence="5">
    <location>
        <begin position="391"/>
        <end position="411"/>
    </location>
</feature>
<feature type="transmembrane region" description="Helical" evidence="5">
    <location>
        <begin position="184"/>
        <end position="205"/>
    </location>
</feature>
<evidence type="ECO:0000256" key="4">
    <source>
        <dbReference type="ARBA" id="ARBA00023136"/>
    </source>
</evidence>
<dbReference type="AlphaFoldDB" id="A0A061AVV9"/>
<feature type="transmembrane region" description="Helical" evidence="5">
    <location>
        <begin position="255"/>
        <end position="278"/>
    </location>
</feature>
<feature type="transmembrane region" description="Helical" evidence="5">
    <location>
        <begin position="76"/>
        <end position="99"/>
    </location>
</feature>
<gene>
    <name evidence="7" type="ORF">CYFA0S_07e00804g</name>
</gene>
<feature type="transmembrane region" description="Helical" evidence="5">
    <location>
        <begin position="417"/>
        <end position="438"/>
    </location>
</feature>
<dbReference type="Gene3D" id="1.20.1740.10">
    <property type="entry name" value="Amino acid/polyamine transporter I"/>
    <property type="match status" value="1"/>
</dbReference>
<protein>
    <submittedName>
        <fullName evidence="7">CYFA0S07e00804g1_1</fullName>
    </submittedName>
</protein>
<accession>A0A061AVV9</accession>
<dbReference type="GO" id="GO:0016020">
    <property type="term" value="C:membrane"/>
    <property type="evidence" value="ECO:0007669"/>
    <property type="project" value="UniProtKB-SubCell"/>
</dbReference>
<dbReference type="PhylomeDB" id="A0A061AVV9"/>
<evidence type="ECO:0000259" key="6">
    <source>
        <dbReference type="Pfam" id="PF00324"/>
    </source>
</evidence>
<organism evidence="7">
    <name type="scientific">Cyberlindnera fabianii</name>
    <name type="common">Yeast</name>
    <name type="synonym">Hansenula fabianii</name>
    <dbReference type="NCBI Taxonomy" id="36022"/>
    <lineage>
        <taxon>Eukaryota</taxon>
        <taxon>Fungi</taxon>
        <taxon>Dikarya</taxon>
        <taxon>Ascomycota</taxon>
        <taxon>Saccharomycotina</taxon>
        <taxon>Saccharomycetes</taxon>
        <taxon>Phaffomycetales</taxon>
        <taxon>Phaffomycetaceae</taxon>
        <taxon>Cyberlindnera</taxon>
    </lineage>
</organism>
<dbReference type="VEuPathDB" id="FungiDB:BON22_3629"/>
<dbReference type="PANTHER" id="PTHR43341">
    <property type="entry name" value="AMINO ACID PERMEASE"/>
    <property type="match status" value="1"/>
</dbReference>
<feature type="transmembrane region" description="Helical" evidence="5">
    <location>
        <begin position="345"/>
        <end position="371"/>
    </location>
</feature>
<evidence type="ECO:0000256" key="2">
    <source>
        <dbReference type="ARBA" id="ARBA00022692"/>
    </source>
</evidence>
<dbReference type="PANTHER" id="PTHR43341:SF26">
    <property type="entry name" value="GENERAL AMINO ACID PERMEASE AGP3"/>
    <property type="match status" value="1"/>
</dbReference>
<feature type="transmembrane region" description="Helical" evidence="5">
    <location>
        <begin position="105"/>
        <end position="125"/>
    </location>
</feature>
<feature type="transmembrane region" description="Helical" evidence="5">
    <location>
        <begin position="217"/>
        <end position="235"/>
    </location>
</feature>
<feature type="transmembrane region" description="Helical" evidence="5">
    <location>
        <begin position="466"/>
        <end position="490"/>
    </location>
</feature>
<evidence type="ECO:0000256" key="1">
    <source>
        <dbReference type="ARBA" id="ARBA00004141"/>
    </source>
</evidence>
<keyword evidence="4 5" id="KW-0472">Membrane</keyword>
<evidence type="ECO:0000256" key="5">
    <source>
        <dbReference type="SAM" id="Phobius"/>
    </source>
</evidence>
<reference evidence="7" key="1">
    <citation type="journal article" date="2014" name="Genome Announc.">
        <title>Genome sequence of the yeast Cyberlindnera fabianii (Hansenula fabianii).</title>
        <authorList>
            <person name="Freel K.C."/>
            <person name="Sarilar V."/>
            <person name="Neuveglise C."/>
            <person name="Devillers H."/>
            <person name="Friedrich A."/>
            <person name="Schacherer J."/>
        </authorList>
    </citation>
    <scope>NUCLEOTIDE SEQUENCE</scope>
    <source>
        <strain evidence="7">YJS4271</strain>
    </source>
</reference>
<keyword evidence="2 5" id="KW-0812">Transmembrane</keyword>
<comment type="subcellular location">
    <subcellularLocation>
        <location evidence="1">Membrane</location>
        <topology evidence="1">Multi-pass membrane protein</topology>
    </subcellularLocation>
</comment>
<dbReference type="InterPro" id="IPR050524">
    <property type="entry name" value="APC_YAT"/>
</dbReference>
<dbReference type="OrthoDB" id="3900342at2759"/>
<dbReference type="Pfam" id="PF00324">
    <property type="entry name" value="AA_permease"/>
    <property type="match status" value="1"/>
</dbReference>
<name>A0A061AVV9_CYBFA</name>
<keyword evidence="3 5" id="KW-1133">Transmembrane helix</keyword>
<evidence type="ECO:0000256" key="3">
    <source>
        <dbReference type="ARBA" id="ARBA00022989"/>
    </source>
</evidence>
<dbReference type="PIRSF" id="PIRSF006060">
    <property type="entry name" value="AA_transporter"/>
    <property type="match status" value="1"/>
</dbReference>
<feature type="transmembrane region" description="Helical" evidence="5">
    <location>
        <begin position="146"/>
        <end position="164"/>
    </location>
</feature>
<sequence length="551" mass="60905">MHVGSFSTQLSWPPTITITMSAEKQDIIAQEESIQSFDEGVGDVEAITTHASAYHKNAKGEDILHSGLKAGLKNRMVNLIAICGIIGPGSFMGFGNMLYACGPAGMVAGFTIVGIVVMITMFDVGELNAAYDANFAILGSRFISKGFGATLALAYAVLWITNIISEYTSLCVALEVYTGSIPFYGWFLIMWVFFTCFQTLNVSWWGETEYVLGFVKLGVLTAFYLFAIIYAAGGIKDHDPGNPFGNYPLKSGFKGIANAFVYAGVFYSGVEGVSIIAAETRNPRKAIPTACRSTVFRIFYVYFGLSVTYGITVSYVDPAFGSSNKLLRSPMTIAFTNAGWENSKYYVTSMVLITCVSSINSAIYFASRAIFTWAEAGYGPKIFTKTTSRGVPYVAIHFCHLWGFLCLLASNSGSAAAYGYIVSVAGVSAFIAWVGVILTHMRFRRAWNSQGLDVNKLPFKTPWFPWLDYVGIAIGVLLVLVQGWSCFVPFDYKTFVDSYILLPIFFICWFCYDKFYFKSGFVKKHEIDFSYGRRQDLDDKSGESIDDFYDK</sequence>